<dbReference type="Pfam" id="PF01992">
    <property type="entry name" value="vATP-synt_AC39"/>
    <property type="match status" value="1"/>
</dbReference>
<gene>
    <name evidence="3" type="ORF">SAMN05421730_1004175</name>
</gene>
<proteinExistence type="predicted"/>
<dbReference type="RefSeq" id="WP_091231610.1">
    <property type="nucleotide sequence ID" value="NZ_FMKA01000004.1"/>
</dbReference>
<dbReference type="PANTHER" id="PTHR38682:SF1">
    <property type="entry name" value="V-TYPE ATP SYNTHASE SUBUNIT C"/>
    <property type="match status" value="1"/>
</dbReference>
<dbReference type="PANTHER" id="PTHR38682">
    <property type="entry name" value="V-TYPE ATP SYNTHASE SUBUNIT C"/>
    <property type="match status" value="1"/>
</dbReference>
<keyword evidence="2" id="KW-0406">Ion transport</keyword>
<dbReference type="Proteomes" id="UP000199315">
    <property type="component" value="Unassembled WGS sequence"/>
</dbReference>
<dbReference type="STRING" id="1619234.SAMN05421730_1004175"/>
<organism evidence="3 4">
    <name type="scientific">Anaerobium acetethylicum</name>
    <dbReference type="NCBI Taxonomy" id="1619234"/>
    <lineage>
        <taxon>Bacteria</taxon>
        <taxon>Bacillati</taxon>
        <taxon>Bacillota</taxon>
        <taxon>Clostridia</taxon>
        <taxon>Lachnospirales</taxon>
        <taxon>Lachnospiraceae</taxon>
        <taxon>Anaerobium</taxon>
    </lineage>
</organism>
<name>A0A1D3TRP4_9FIRM</name>
<dbReference type="Gene3D" id="1.10.132.50">
    <property type="entry name" value="ATP synthase (C/AC39) subunit, domain 3"/>
    <property type="match status" value="3"/>
</dbReference>
<accession>A0A1D3TRP4</accession>
<dbReference type="InterPro" id="IPR050873">
    <property type="entry name" value="V-ATPase_V0D/AC39_subunit"/>
</dbReference>
<keyword evidence="4" id="KW-1185">Reference proteome</keyword>
<dbReference type="EMBL" id="FMKA01000004">
    <property type="protein sequence ID" value="SCP96416.1"/>
    <property type="molecule type" value="Genomic_DNA"/>
</dbReference>
<protein>
    <submittedName>
        <fullName evidence="3">V/A-type H+-transporting ATPase subunit C</fullName>
    </submittedName>
</protein>
<keyword evidence="1" id="KW-0813">Transport</keyword>
<dbReference type="SUPFAM" id="SSF103486">
    <property type="entry name" value="V-type ATP synthase subunit C"/>
    <property type="match status" value="1"/>
</dbReference>
<dbReference type="InterPro" id="IPR002843">
    <property type="entry name" value="ATPase_V0-cplx_csu/dsu"/>
</dbReference>
<dbReference type="InterPro" id="IPR044911">
    <property type="entry name" value="V-type_ATPase_csu/dsu_dom_3"/>
</dbReference>
<dbReference type="InterPro" id="IPR036079">
    <property type="entry name" value="ATPase_csu/dsu_sf"/>
</dbReference>
<dbReference type="GO" id="GO:0046961">
    <property type="term" value="F:proton-transporting ATPase activity, rotational mechanism"/>
    <property type="evidence" value="ECO:0007669"/>
    <property type="project" value="InterPro"/>
</dbReference>
<dbReference type="AlphaFoldDB" id="A0A1D3TRP4"/>
<reference evidence="3 4" key="1">
    <citation type="submission" date="2016-09" db="EMBL/GenBank/DDBJ databases">
        <authorList>
            <person name="Capua I."/>
            <person name="De Benedictis P."/>
            <person name="Joannis T."/>
            <person name="Lombin L.H."/>
            <person name="Cattoli G."/>
        </authorList>
    </citation>
    <scope>NUCLEOTIDE SEQUENCE [LARGE SCALE GENOMIC DNA]</scope>
    <source>
        <strain evidence="3 4">GluBS11</strain>
    </source>
</reference>
<evidence type="ECO:0000313" key="3">
    <source>
        <dbReference type="EMBL" id="SCP96416.1"/>
    </source>
</evidence>
<sequence>MGSLFSYGAIATKIRSMQADLLSDNEYRELAMQSSIPEAVAFLRRQPAYQSLLSDVDESKLHRGQIEKLLRKTIQQDFSKLYRFADADQRKFLNMYFERYEVAALKTFLRMLFNQKGGAFDISSSRIIFEKHSQIDIAKLSTASTIEEFVSFLRETPYYPPLIRLESMTSPTLFDYELALDIYYFTHIWDVLPDVVKGRELKDLKVTYGGKIDLLNIQWIYRSRFYYHMSAADIYALIIPVSYRLKKEQLVHLVESSDENEFTAVLKTTHYGKIYPQADSHTLEDMYIRLRDNMHAAAVRKNPYSAAVLDSYLYRKEHEINKITTALECIRYGLEPSETIKYIIK</sequence>
<evidence type="ECO:0000313" key="4">
    <source>
        <dbReference type="Proteomes" id="UP000199315"/>
    </source>
</evidence>
<evidence type="ECO:0000256" key="2">
    <source>
        <dbReference type="ARBA" id="ARBA00023065"/>
    </source>
</evidence>
<dbReference type="OrthoDB" id="9816136at2"/>
<evidence type="ECO:0000256" key="1">
    <source>
        <dbReference type="ARBA" id="ARBA00022448"/>
    </source>
</evidence>